<keyword evidence="5 11" id="KW-0812">Transmembrane</keyword>
<dbReference type="PROSITE" id="PS52016">
    <property type="entry name" value="TONB_DEPENDENT_REC_3"/>
    <property type="match status" value="1"/>
</dbReference>
<feature type="signal peptide" evidence="14">
    <location>
        <begin position="1"/>
        <end position="21"/>
    </location>
</feature>
<dbReference type="InterPro" id="IPR010917">
    <property type="entry name" value="TonB_rcpt_CS"/>
</dbReference>
<dbReference type="RefSeq" id="WP_146795988.1">
    <property type="nucleotide sequence ID" value="NZ_VOLP01000001.1"/>
</dbReference>
<evidence type="ECO:0000256" key="11">
    <source>
        <dbReference type="PROSITE-ProRule" id="PRU01360"/>
    </source>
</evidence>
<dbReference type="Proteomes" id="UP000321917">
    <property type="component" value="Unassembled WGS sequence"/>
</dbReference>
<dbReference type="CDD" id="cd01347">
    <property type="entry name" value="ligand_gated_channel"/>
    <property type="match status" value="1"/>
</dbReference>
<comment type="subcellular location">
    <subcellularLocation>
        <location evidence="1 11">Cell outer membrane</location>
        <topology evidence="1 11">Multi-pass membrane protein</topology>
    </subcellularLocation>
</comment>
<sequence>MRILVWVISCLFIVTLNSSFAAVAEKDIFDLSIKELMQVRISLATKTEETALTVPSTITVFERADIESLGVKNAYDVMNFVPGFQMTRGDWVGAVPKEHARGVYLDNGYLLVMINGERMNEISFGKASVYTPHIPIDIIDRIEVIRGPGSALYGSNAFLGVLNIITRTTDKQLTVSIGEKGYQQFSTSWQQEVSTDLKLHSNISVEKSTGHQYLSPLNRKVRDPYKNTYLELGARYKNSQINIRYSENELNEFINIGSYSVDNIHTSKSFSISGKSKIWHNETHQVDIKTAYSLFNIKSAGMALAKDSGFIEDDFLVGPFWRTQSSDLSLDHSWKINQNINLNSGFEYRQAKQFQSGNAVTHYDYNQELIIVNDENYLGRIVAIADMPETKALNQSHEMQGVYSQLKWQIASDVNLFLGVRYDNVKGIDHKLSPRAAAVWQVNANHSVKLQYGEAFRTPVNNELYSNDSVTTGNSNLSAEFVKTTELVWIYQHSDFSSEVVFFHNDLRDFINKVPYSGEAQFTFDNSVDIKISGLESSASFALTQQLTWSFNYTHLIDEPINKSFKHFASTNLTYNSGQWKFNANAIWRDDVKRPKFDDVGFIQKQYLLVSAKVSYDFDEKQRLSLIAQNLLNKNYVVFDPRVFNGEVPGKGREISVSYHYQF</sequence>
<dbReference type="EMBL" id="VOLQ01000049">
    <property type="protein sequence ID" value="TWX63207.1"/>
    <property type="molecule type" value="Genomic_DNA"/>
</dbReference>
<organism evidence="18 20">
    <name type="scientific">Colwellia hornerae</name>
    <dbReference type="NCBI Taxonomy" id="89402"/>
    <lineage>
        <taxon>Bacteria</taxon>
        <taxon>Pseudomonadati</taxon>
        <taxon>Pseudomonadota</taxon>
        <taxon>Gammaproteobacteria</taxon>
        <taxon>Alteromonadales</taxon>
        <taxon>Colwelliaceae</taxon>
        <taxon>Colwellia</taxon>
    </lineage>
</organism>
<keyword evidence="9 18" id="KW-0675">Receptor</keyword>
<keyword evidence="8 11" id="KW-0472">Membrane</keyword>
<gene>
    <name evidence="17" type="ORF">ESZ26_00410</name>
    <name evidence="18" type="ORF">ESZ27_17520</name>
</gene>
<evidence type="ECO:0000313" key="17">
    <source>
        <dbReference type="EMBL" id="TWX62814.1"/>
    </source>
</evidence>
<evidence type="ECO:0000256" key="7">
    <source>
        <dbReference type="ARBA" id="ARBA00023077"/>
    </source>
</evidence>
<reference evidence="18 20" key="1">
    <citation type="submission" date="2019-07" db="EMBL/GenBank/DDBJ databases">
        <title>Genomes of sea-ice associated Colwellia species.</title>
        <authorList>
            <person name="Bowman J.P."/>
        </authorList>
    </citation>
    <scope>NUCLEOTIDE SEQUENCE [LARGE SCALE GENOMIC DNA]</scope>
    <source>
        <strain evidence="17 19">ACAM 607</strain>
        <strain evidence="18 20">IC036</strain>
    </source>
</reference>
<proteinExistence type="inferred from homology"/>
<dbReference type="GO" id="GO:0009279">
    <property type="term" value="C:cell outer membrane"/>
    <property type="evidence" value="ECO:0007669"/>
    <property type="project" value="UniProtKB-SubCell"/>
</dbReference>
<evidence type="ECO:0000256" key="12">
    <source>
        <dbReference type="PROSITE-ProRule" id="PRU10144"/>
    </source>
</evidence>
<protein>
    <submittedName>
        <fullName evidence="18">TonB-dependent receptor</fullName>
    </submittedName>
</protein>
<evidence type="ECO:0000259" key="16">
    <source>
        <dbReference type="Pfam" id="PF07715"/>
    </source>
</evidence>
<feature type="domain" description="TonB-dependent receptor plug" evidence="16">
    <location>
        <begin position="52"/>
        <end position="161"/>
    </location>
</feature>
<feature type="domain" description="TonB-dependent receptor-like beta-barrel" evidence="15">
    <location>
        <begin position="225"/>
        <end position="631"/>
    </location>
</feature>
<dbReference type="InterPro" id="IPR000531">
    <property type="entry name" value="Beta-barrel_TonB"/>
</dbReference>
<evidence type="ECO:0000256" key="14">
    <source>
        <dbReference type="SAM" id="SignalP"/>
    </source>
</evidence>
<evidence type="ECO:0000313" key="18">
    <source>
        <dbReference type="EMBL" id="TWX63207.1"/>
    </source>
</evidence>
<dbReference type="InterPro" id="IPR036942">
    <property type="entry name" value="Beta-barrel_TonB_sf"/>
</dbReference>
<dbReference type="Pfam" id="PF00593">
    <property type="entry name" value="TonB_dep_Rec_b-barrel"/>
    <property type="match status" value="1"/>
</dbReference>
<dbReference type="InterPro" id="IPR012910">
    <property type="entry name" value="Plug_dom"/>
</dbReference>
<evidence type="ECO:0000256" key="5">
    <source>
        <dbReference type="ARBA" id="ARBA00022692"/>
    </source>
</evidence>
<dbReference type="GO" id="GO:0044718">
    <property type="term" value="P:siderophore transmembrane transport"/>
    <property type="evidence" value="ECO:0007669"/>
    <property type="project" value="TreeGrafter"/>
</dbReference>
<evidence type="ECO:0000256" key="1">
    <source>
        <dbReference type="ARBA" id="ARBA00004571"/>
    </source>
</evidence>
<dbReference type="InterPro" id="IPR039426">
    <property type="entry name" value="TonB-dep_rcpt-like"/>
</dbReference>
<comment type="similarity">
    <text evidence="2">Belongs to the TonB-dependent receptor family. Hemoglobin/haptoglobin binding protein subfamily.</text>
</comment>
<evidence type="ECO:0000256" key="4">
    <source>
        <dbReference type="ARBA" id="ARBA00022452"/>
    </source>
</evidence>
<evidence type="ECO:0000256" key="8">
    <source>
        <dbReference type="ARBA" id="ARBA00023136"/>
    </source>
</evidence>
<dbReference type="OrthoDB" id="9764669at2"/>
<dbReference type="PROSITE" id="PS01156">
    <property type="entry name" value="TONB_DEPENDENT_REC_2"/>
    <property type="match status" value="1"/>
</dbReference>
<dbReference type="EMBL" id="VOLR01000001">
    <property type="protein sequence ID" value="TWX62814.1"/>
    <property type="molecule type" value="Genomic_DNA"/>
</dbReference>
<evidence type="ECO:0000256" key="13">
    <source>
        <dbReference type="RuleBase" id="RU003357"/>
    </source>
</evidence>
<keyword evidence="4 11" id="KW-1134">Transmembrane beta strand</keyword>
<evidence type="ECO:0000256" key="2">
    <source>
        <dbReference type="ARBA" id="ARBA00008143"/>
    </source>
</evidence>
<dbReference type="PANTHER" id="PTHR30069:SF29">
    <property type="entry name" value="HEMOGLOBIN AND HEMOGLOBIN-HAPTOGLOBIN-BINDING PROTEIN 1-RELATED"/>
    <property type="match status" value="1"/>
</dbReference>
<evidence type="ECO:0000256" key="10">
    <source>
        <dbReference type="ARBA" id="ARBA00023237"/>
    </source>
</evidence>
<evidence type="ECO:0000256" key="3">
    <source>
        <dbReference type="ARBA" id="ARBA00022448"/>
    </source>
</evidence>
<feature type="chain" id="PRO_5022880327" evidence="14">
    <location>
        <begin position="22"/>
        <end position="663"/>
    </location>
</feature>
<keyword evidence="19" id="KW-1185">Reference proteome</keyword>
<evidence type="ECO:0000259" key="15">
    <source>
        <dbReference type="Pfam" id="PF00593"/>
    </source>
</evidence>
<dbReference type="Proteomes" id="UP000321525">
    <property type="component" value="Unassembled WGS sequence"/>
</dbReference>
<comment type="caution">
    <text evidence="18">The sequence shown here is derived from an EMBL/GenBank/DDBJ whole genome shotgun (WGS) entry which is preliminary data.</text>
</comment>
<dbReference type="AlphaFoldDB" id="A0A5C6Q3I6"/>
<dbReference type="Gene3D" id="2.40.170.20">
    <property type="entry name" value="TonB-dependent receptor, beta-barrel domain"/>
    <property type="match status" value="1"/>
</dbReference>
<evidence type="ECO:0000256" key="9">
    <source>
        <dbReference type="ARBA" id="ARBA00023170"/>
    </source>
</evidence>
<dbReference type="Gene3D" id="2.170.130.10">
    <property type="entry name" value="TonB-dependent receptor, plug domain"/>
    <property type="match status" value="1"/>
</dbReference>
<dbReference type="GO" id="GO:0015344">
    <property type="term" value="F:siderophore uptake transmembrane transporter activity"/>
    <property type="evidence" value="ECO:0007669"/>
    <property type="project" value="TreeGrafter"/>
</dbReference>
<accession>A0A5C6Q3I6</accession>
<dbReference type="SUPFAM" id="SSF56935">
    <property type="entry name" value="Porins"/>
    <property type="match status" value="1"/>
</dbReference>
<dbReference type="PANTHER" id="PTHR30069">
    <property type="entry name" value="TONB-DEPENDENT OUTER MEMBRANE RECEPTOR"/>
    <property type="match status" value="1"/>
</dbReference>
<keyword evidence="10 11" id="KW-0998">Cell outer membrane</keyword>
<keyword evidence="7 13" id="KW-0798">TonB box</keyword>
<keyword evidence="3 11" id="KW-0813">Transport</keyword>
<evidence type="ECO:0000313" key="20">
    <source>
        <dbReference type="Proteomes" id="UP000321917"/>
    </source>
</evidence>
<evidence type="ECO:0000256" key="6">
    <source>
        <dbReference type="ARBA" id="ARBA00022729"/>
    </source>
</evidence>
<evidence type="ECO:0000313" key="19">
    <source>
        <dbReference type="Proteomes" id="UP000321525"/>
    </source>
</evidence>
<feature type="short sequence motif" description="TonB C-terminal box" evidence="12">
    <location>
        <begin position="646"/>
        <end position="663"/>
    </location>
</feature>
<dbReference type="Pfam" id="PF07715">
    <property type="entry name" value="Plug"/>
    <property type="match status" value="1"/>
</dbReference>
<keyword evidence="6 14" id="KW-0732">Signal</keyword>
<name>A0A5C6Q3I6_9GAMM</name>
<dbReference type="InterPro" id="IPR037066">
    <property type="entry name" value="Plug_dom_sf"/>
</dbReference>